<evidence type="ECO:0000256" key="3">
    <source>
        <dbReference type="ARBA" id="ARBA00022692"/>
    </source>
</evidence>
<evidence type="ECO:0000256" key="5">
    <source>
        <dbReference type="ARBA" id="ARBA00023136"/>
    </source>
</evidence>
<keyword evidence="6" id="KW-0175">Coiled coil</keyword>
<dbReference type="Pfam" id="PF04011">
    <property type="entry name" value="LemA"/>
    <property type="match status" value="1"/>
</dbReference>
<feature type="compositionally biased region" description="Low complexity" evidence="7">
    <location>
        <begin position="1"/>
        <end position="20"/>
    </location>
</feature>
<feature type="coiled-coil region" evidence="6">
    <location>
        <begin position="148"/>
        <end position="175"/>
    </location>
</feature>
<comment type="subcellular location">
    <subcellularLocation>
        <location evidence="1">Membrane</location>
        <topology evidence="1">Single-pass membrane protein</topology>
    </subcellularLocation>
</comment>
<name>A0ABQ0E3M3_9PORP</name>
<dbReference type="PANTHER" id="PTHR34478:SF2">
    <property type="entry name" value="MEMBRANE PROTEIN"/>
    <property type="match status" value="1"/>
</dbReference>
<evidence type="ECO:0000256" key="4">
    <source>
        <dbReference type="ARBA" id="ARBA00022989"/>
    </source>
</evidence>
<protein>
    <submittedName>
        <fullName evidence="9">LemA family protein</fullName>
    </submittedName>
</protein>
<feature type="transmembrane region" description="Helical" evidence="8">
    <location>
        <begin position="30"/>
        <end position="48"/>
    </location>
</feature>
<gene>
    <name evidence="9" type="ORF">Tsumi_13590</name>
</gene>
<accession>A0ABQ0E3M3</accession>
<keyword evidence="10" id="KW-1185">Reference proteome</keyword>
<keyword evidence="3 8" id="KW-0812">Transmembrane</keyword>
<dbReference type="EMBL" id="BAAFSF010000004">
    <property type="protein sequence ID" value="GAB1252253.1"/>
    <property type="molecule type" value="Genomic_DNA"/>
</dbReference>
<feature type="region of interest" description="Disordered" evidence="7">
    <location>
        <begin position="1"/>
        <end position="26"/>
    </location>
</feature>
<keyword evidence="4 8" id="KW-1133">Transmembrane helix</keyword>
<evidence type="ECO:0000313" key="10">
    <source>
        <dbReference type="Proteomes" id="UP001628220"/>
    </source>
</evidence>
<sequence length="221" mass="25118">MSNPSFSNNQQPNNIGSNNQAHTRNRKGRSSTLIVILMIVALIAIFFIKRYNKMVNLQEAVNTSWSQVENQYQRRTDLIPNLVETVKGYASHEKETLEGVIEARSKATANTIDPSKMTEEQLANFQATQDQLTNALGRLMVVVERYPELKADENFRQLQAQLEGTENRIAVARMDFNNVAKEYNTNIRRFPNNIAAGIFGFKTRPYFKATEGAEKAPEVKF</sequence>
<dbReference type="InterPro" id="IPR007156">
    <property type="entry name" value="MamQ_LemA"/>
</dbReference>
<comment type="caution">
    <text evidence="9">The sequence shown here is derived from an EMBL/GenBank/DDBJ whole genome shotgun (WGS) entry which is preliminary data.</text>
</comment>
<evidence type="ECO:0000256" key="6">
    <source>
        <dbReference type="SAM" id="Coils"/>
    </source>
</evidence>
<keyword evidence="5 8" id="KW-0472">Membrane</keyword>
<evidence type="ECO:0000313" key="9">
    <source>
        <dbReference type="EMBL" id="GAB1252253.1"/>
    </source>
</evidence>
<dbReference type="InterPro" id="IPR023353">
    <property type="entry name" value="LemA-like_dom_sf"/>
</dbReference>
<dbReference type="SUPFAM" id="SSF140478">
    <property type="entry name" value="LemA-like"/>
    <property type="match status" value="1"/>
</dbReference>
<evidence type="ECO:0000256" key="7">
    <source>
        <dbReference type="SAM" id="MobiDB-lite"/>
    </source>
</evidence>
<proteinExistence type="inferred from homology"/>
<comment type="similarity">
    <text evidence="2">Belongs to the LemA family.</text>
</comment>
<dbReference type="Proteomes" id="UP001628220">
    <property type="component" value="Unassembled WGS sequence"/>
</dbReference>
<reference evidence="9 10" key="1">
    <citation type="journal article" date="2025" name="Int. J. Syst. Evol. Microbiol.">
        <title>Desulfovibrio falkowii sp. nov., Porphyromonas miyakawae sp. nov., Mediterraneibacter flintii sp. nov. and Owariibacterium komagatae gen. nov., sp. nov., isolated from human faeces.</title>
        <authorList>
            <person name="Hamaguchi T."/>
            <person name="Ohara M."/>
            <person name="Hisatomi A."/>
            <person name="Sekiguchi K."/>
            <person name="Takeda J.I."/>
            <person name="Ueyama J."/>
            <person name="Ito M."/>
            <person name="Nishiwaki H."/>
            <person name="Ogi T."/>
            <person name="Hirayama M."/>
            <person name="Ohkuma M."/>
            <person name="Sakamoto M."/>
            <person name="Ohno K."/>
        </authorList>
    </citation>
    <scope>NUCLEOTIDE SEQUENCE [LARGE SCALE GENOMIC DNA]</scope>
    <source>
        <strain evidence="9 10">13CB11C</strain>
    </source>
</reference>
<evidence type="ECO:0000256" key="8">
    <source>
        <dbReference type="SAM" id="Phobius"/>
    </source>
</evidence>
<evidence type="ECO:0000256" key="1">
    <source>
        <dbReference type="ARBA" id="ARBA00004167"/>
    </source>
</evidence>
<organism evidence="9 10">
    <name type="scientific">Porphyromonas miyakawae</name>
    <dbReference type="NCBI Taxonomy" id="3137470"/>
    <lineage>
        <taxon>Bacteria</taxon>
        <taxon>Pseudomonadati</taxon>
        <taxon>Bacteroidota</taxon>
        <taxon>Bacteroidia</taxon>
        <taxon>Bacteroidales</taxon>
        <taxon>Porphyromonadaceae</taxon>
        <taxon>Porphyromonas</taxon>
    </lineage>
</organism>
<evidence type="ECO:0000256" key="2">
    <source>
        <dbReference type="ARBA" id="ARBA00008854"/>
    </source>
</evidence>
<dbReference type="Gene3D" id="1.20.1440.20">
    <property type="entry name" value="LemA-like domain"/>
    <property type="match status" value="1"/>
</dbReference>
<dbReference type="PANTHER" id="PTHR34478">
    <property type="entry name" value="PROTEIN LEMA"/>
    <property type="match status" value="1"/>
</dbReference>